<dbReference type="GO" id="GO:0032259">
    <property type="term" value="P:methylation"/>
    <property type="evidence" value="ECO:0007669"/>
    <property type="project" value="UniProtKB-KW"/>
</dbReference>
<dbReference type="RefSeq" id="WP_127567910.1">
    <property type="nucleotide sequence ID" value="NZ_BMFB01000001.1"/>
</dbReference>
<dbReference type="AlphaFoldDB" id="A0A3T0EBD6"/>
<dbReference type="SUPFAM" id="SSF53335">
    <property type="entry name" value="S-adenosyl-L-methionine-dependent methyltransferases"/>
    <property type="match status" value="1"/>
</dbReference>
<dbReference type="KEGG" id="gak:X907_2216"/>
<dbReference type="InterPro" id="IPR029063">
    <property type="entry name" value="SAM-dependent_MTases_sf"/>
</dbReference>
<protein>
    <submittedName>
        <fullName evidence="4">Putative methyltransferase</fullName>
    </submittedName>
</protein>
<organism evidence="4 5">
    <name type="scientific">Glycocaulis alkaliphilus</name>
    <dbReference type="NCBI Taxonomy" id="1434191"/>
    <lineage>
        <taxon>Bacteria</taxon>
        <taxon>Pseudomonadati</taxon>
        <taxon>Pseudomonadota</taxon>
        <taxon>Alphaproteobacteria</taxon>
        <taxon>Maricaulales</taxon>
        <taxon>Maricaulaceae</taxon>
        <taxon>Glycocaulis</taxon>
    </lineage>
</organism>
<keyword evidence="2 4" id="KW-0808">Transferase</keyword>
<dbReference type="Pfam" id="PF13649">
    <property type="entry name" value="Methyltransf_25"/>
    <property type="match status" value="1"/>
</dbReference>
<dbReference type="InterPro" id="IPR041698">
    <property type="entry name" value="Methyltransf_25"/>
</dbReference>
<dbReference type="Proteomes" id="UP000286954">
    <property type="component" value="Chromosome"/>
</dbReference>
<dbReference type="OrthoDB" id="8385759at2"/>
<evidence type="ECO:0000256" key="1">
    <source>
        <dbReference type="ARBA" id="ARBA00022603"/>
    </source>
</evidence>
<keyword evidence="1 4" id="KW-0489">Methyltransferase</keyword>
<evidence type="ECO:0000313" key="5">
    <source>
        <dbReference type="Proteomes" id="UP000286954"/>
    </source>
</evidence>
<evidence type="ECO:0000256" key="2">
    <source>
        <dbReference type="ARBA" id="ARBA00022679"/>
    </source>
</evidence>
<gene>
    <name evidence="4" type="ORF">X907_2216</name>
</gene>
<dbReference type="GO" id="GO:0008168">
    <property type="term" value="F:methyltransferase activity"/>
    <property type="evidence" value="ECO:0007669"/>
    <property type="project" value="UniProtKB-KW"/>
</dbReference>
<evidence type="ECO:0000259" key="3">
    <source>
        <dbReference type="Pfam" id="PF13649"/>
    </source>
</evidence>
<keyword evidence="5" id="KW-1185">Reference proteome</keyword>
<evidence type="ECO:0000313" key="4">
    <source>
        <dbReference type="EMBL" id="AZU04731.1"/>
    </source>
</evidence>
<dbReference type="PANTHER" id="PTHR43861">
    <property type="entry name" value="TRANS-ACONITATE 2-METHYLTRANSFERASE-RELATED"/>
    <property type="match status" value="1"/>
</dbReference>
<dbReference type="CDD" id="cd02440">
    <property type="entry name" value="AdoMet_MTases"/>
    <property type="match status" value="1"/>
</dbReference>
<sequence length="229" mass="24812">MMAEESAVRTGVAAFWGAEALAHVLSWPDENLVRFLGTRFSDRAGNAKRRAVEIGCGNGRNLFALERQGFETLGVDISEDAANNCRAILSAAGMKARVLTGAFQDVLSPAEPFDLIVWDSPFIDTEAGMADGFARARALLKPGGMLWVKFRHPESWFAGLGAPQGGGTYLLDARAGPYAGALYSFHDRAAGEAMLKASGFAISNAERVELWKQNETERHVWTVFWAEAG</sequence>
<dbReference type="EMBL" id="CP018911">
    <property type="protein sequence ID" value="AZU04731.1"/>
    <property type="molecule type" value="Genomic_DNA"/>
</dbReference>
<name>A0A3T0EBD6_9PROT</name>
<dbReference type="Gene3D" id="3.40.50.150">
    <property type="entry name" value="Vaccinia Virus protein VP39"/>
    <property type="match status" value="1"/>
</dbReference>
<feature type="domain" description="Methyltransferase" evidence="3">
    <location>
        <begin position="52"/>
        <end position="144"/>
    </location>
</feature>
<proteinExistence type="predicted"/>
<reference evidence="4 5" key="1">
    <citation type="submission" date="2016-12" db="EMBL/GenBank/DDBJ databases">
        <title>The genome of dimorphic prosthecate Glycocaulis alkaliphilus 6b-8t, isolated from crude oil dictates its adaptability in petroleum environments.</title>
        <authorList>
            <person name="Wu X.-L."/>
            <person name="Geng S."/>
        </authorList>
    </citation>
    <scope>NUCLEOTIDE SEQUENCE [LARGE SCALE GENOMIC DNA]</scope>
    <source>
        <strain evidence="4 5">6B-8</strain>
    </source>
</reference>
<accession>A0A3T0EBD6</accession>
<dbReference type="PANTHER" id="PTHR43861:SF1">
    <property type="entry name" value="TRANS-ACONITATE 2-METHYLTRANSFERASE"/>
    <property type="match status" value="1"/>
</dbReference>